<dbReference type="EMBL" id="QFOI01000322">
    <property type="protein sequence ID" value="PZP44322.1"/>
    <property type="molecule type" value="Genomic_DNA"/>
</dbReference>
<feature type="chain" id="PRO_5015918692" description="Lipid/polyisoprenoid-binding YceI-like domain-containing protein" evidence="1">
    <location>
        <begin position="21"/>
        <end position="182"/>
    </location>
</feature>
<dbReference type="AlphaFoldDB" id="A0A2W5GM81"/>
<gene>
    <name evidence="2" type="ORF">DI598_14655</name>
</gene>
<evidence type="ECO:0000313" key="3">
    <source>
        <dbReference type="Proteomes" id="UP000249645"/>
    </source>
</evidence>
<keyword evidence="1" id="KW-0732">Signal</keyword>
<sequence>MKFFLILLIAFVTTQSFAQAKRDTTFKVIYVDKSKQAMQPAFFINGKFGNAINSLKPSQIENMNIVNRDTSIAGKNYRGQIYIKAKIDSEPKLISLTKLKEKYIHFEKIPIVFTLDGNLINASYDDYFIDENSLLTIIVDKLPTSNGQPEVGIIKLLTKTEENIKDRNKIMIRGVIDVAKNN</sequence>
<feature type="signal peptide" evidence="1">
    <location>
        <begin position="1"/>
        <end position="20"/>
    </location>
</feature>
<proteinExistence type="predicted"/>
<organism evidence="2 3">
    <name type="scientific">Pseudopedobacter saltans</name>
    <dbReference type="NCBI Taxonomy" id="151895"/>
    <lineage>
        <taxon>Bacteria</taxon>
        <taxon>Pseudomonadati</taxon>
        <taxon>Bacteroidota</taxon>
        <taxon>Sphingobacteriia</taxon>
        <taxon>Sphingobacteriales</taxon>
        <taxon>Sphingobacteriaceae</taxon>
        <taxon>Pseudopedobacter</taxon>
    </lineage>
</organism>
<evidence type="ECO:0008006" key="4">
    <source>
        <dbReference type="Google" id="ProtNLM"/>
    </source>
</evidence>
<dbReference type="Proteomes" id="UP000249645">
    <property type="component" value="Unassembled WGS sequence"/>
</dbReference>
<evidence type="ECO:0000313" key="2">
    <source>
        <dbReference type="EMBL" id="PZP44322.1"/>
    </source>
</evidence>
<protein>
    <recommendedName>
        <fullName evidence="4">Lipid/polyisoprenoid-binding YceI-like domain-containing protein</fullName>
    </recommendedName>
</protein>
<accession>A0A2W5GM81</accession>
<reference evidence="2 3" key="1">
    <citation type="submission" date="2017-11" db="EMBL/GenBank/DDBJ databases">
        <title>Infants hospitalized years apart are colonized by the same room-sourced microbial strains.</title>
        <authorList>
            <person name="Brooks B."/>
            <person name="Olm M.R."/>
            <person name="Firek B.A."/>
            <person name="Baker R."/>
            <person name="Thomas B.C."/>
            <person name="Morowitz M.J."/>
            <person name="Banfield J.F."/>
        </authorList>
    </citation>
    <scope>NUCLEOTIDE SEQUENCE [LARGE SCALE GENOMIC DNA]</scope>
    <source>
        <strain evidence="2">S2_009_000_R2_76</strain>
    </source>
</reference>
<comment type="caution">
    <text evidence="2">The sequence shown here is derived from an EMBL/GenBank/DDBJ whole genome shotgun (WGS) entry which is preliminary data.</text>
</comment>
<evidence type="ECO:0000256" key="1">
    <source>
        <dbReference type="SAM" id="SignalP"/>
    </source>
</evidence>
<name>A0A2W5GM81_9SPHI</name>